<name>A0A401ZL80_9CHLR</name>
<dbReference type="InterPro" id="IPR018060">
    <property type="entry name" value="HTH_AraC"/>
</dbReference>
<reference evidence="7" key="1">
    <citation type="submission" date="2018-12" db="EMBL/GenBank/DDBJ databases">
        <title>Tengunoibacter tsumagoiensis gen. nov., sp. nov., Dictyobacter kobayashii sp. nov., D. alpinus sp. nov., and D. joshuensis sp. nov. and description of Dictyobacteraceae fam. nov. within the order Ktedonobacterales isolated from Tengu-no-mugimeshi.</title>
        <authorList>
            <person name="Wang C.M."/>
            <person name="Zheng Y."/>
            <person name="Sakai Y."/>
            <person name="Toyoda A."/>
            <person name="Minakuchi Y."/>
            <person name="Abe K."/>
            <person name="Yokota A."/>
            <person name="Yabe S."/>
        </authorList>
    </citation>
    <scope>NUCLEOTIDE SEQUENCE [LARGE SCALE GENOMIC DNA]</scope>
    <source>
        <strain evidence="7">S-27</strain>
    </source>
</reference>
<evidence type="ECO:0000259" key="5">
    <source>
        <dbReference type="PROSITE" id="PS01124"/>
    </source>
</evidence>
<dbReference type="Pfam" id="PF02311">
    <property type="entry name" value="AraC_binding"/>
    <property type="match status" value="1"/>
</dbReference>
<dbReference type="Pfam" id="PF12833">
    <property type="entry name" value="HTH_18"/>
    <property type="match status" value="1"/>
</dbReference>
<dbReference type="PANTHER" id="PTHR46796">
    <property type="entry name" value="HTH-TYPE TRANSCRIPTIONAL ACTIVATOR RHAS-RELATED"/>
    <property type="match status" value="1"/>
</dbReference>
<dbReference type="GO" id="GO:0003700">
    <property type="term" value="F:DNA-binding transcription factor activity"/>
    <property type="evidence" value="ECO:0007669"/>
    <property type="project" value="InterPro"/>
</dbReference>
<dbReference type="InterPro" id="IPR050204">
    <property type="entry name" value="AraC_XylS_family_regulators"/>
</dbReference>
<feature type="domain" description="HTH araC/xylS-type" evidence="5">
    <location>
        <begin position="184"/>
        <end position="282"/>
    </location>
</feature>
<accession>A0A401ZL80</accession>
<dbReference type="InterPro" id="IPR009057">
    <property type="entry name" value="Homeodomain-like_sf"/>
</dbReference>
<dbReference type="Proteomes" id="UP000287224">
    <property type="component" value="Unassembled WGS sequence"/>
</dbReference>
<dbReference type="Gene3D" id="2.60.120.10">
    <property type="entry name" value="Jelly Rolls"/>
    <property type="match status" value="1"/>
</dbReference>
<dbReference type="InterPro" id="IPR037923">
    <property type="entry name" value="HTH-like"/>
</dbReference>
<dbReference type="SMART" id="SM00342">
    <property type="entry name" value="HTH_ARAC"/>
    <property type="match status" value="1"/>
</dbReference>
<dbReference type="SUPFAM" id="SSF51215">
    <property type="entry name" value="Regulatory protein AraC"/>
    <property type="match status" value="1"/>
</dbReference>
<dbReference type="Gene3D" id="1.10.10.60">
    <property type="entry name" value="Homeodomain-like"/>
    <property type="match status" value="1"/>
</dbReference>
<dbReference type="InterPro" id="IPR018062">
    <property type="entry name" value="HTH_AraC-typ_CS"/>
</dbReference>
<comment type="caution">
    <text evidence="6">The sequence shown here is derived from an EMBL/GenBank/DDBJ whole genome shotgun (WGS) entry which is preliminary data.</text>
</comment>
<organism evidence="6 7">
    <name type="scientific">Dictyobacter aurantiacus</name>
    <dbReference type="NCBI Taxonomy" id="1936993"/>
    <lineage>
        <taxon>Bacteria</taxon>
        <taxon>Bacillati</taxon>
        <taxon>Chloroflexota</taxon>
        <taxon>Ktedonobacteria</taxon>
        <taxon>Ktedonobacterales</taxon>
        <taxon>Dictyobacteraceae</taxon>
        <taxon>Dictyobacter</taxon>
    </lineage>
</organism>
<gene>
    <name evidence="6" type="ORF">KDAU_49320</name>
</gene>
<dbReference type="InterPro" id="IPR003313">
    <property type="entry name" value="AraC-bd"/>
</dbReference>
<dbReference type="RefSeq" id="WP_126598993.1">
    <property type="nucleotide sequence ID" value="NZ_BIFQ01000001.1"/>
</dbReference>
<dbReference type="EMBL" id="BIFQ01000001">
    <property type="protein sequence ID" value="GCE07603.1"/>
    <property type="molecule type" value="Genomic_DNA"/>
</dbReference>
<dbReference type="SUPFAM" id="SSF46689">
    <property type="entry name" value="Homeodomain-like"/>
    <property type="match status" value="2"/>
</dbReference>
<evidence type="ECO:0000256" key="3">
    <source>
        <dbReference type="ARBA" id="ARBA00023159"/>
    </source>
</evidence>
<evidence type="ECO:0000256" key="2">
    <source>
        <dbReference type="ARBA" id="ARBA00023125"/>
    </source>
</evidence>
<protein>
    <recommendedName>
        <fullName evidence="5">HTH araC/xylS-type domain-containing protein</fullName>
    </recommendedName>
</protein>
<dbReference type="AlphaFoldDB" id="A0A401ZL80"/>
<evidence type="ECO:0000256" key="1">
    <source>
        <dbReference type="ARBA" id="ARBA00023015"/>
    </source>
</evidence>
<keyword evidence="3" id="KW-0010">Activator</keyword>
<keyword evidence="7" id="KW-1185">Reference proteome</keyword>
<dbReference type="PANTHER" id="PTHR46796:SF6">
    <property type="entry name" value="ARAC SUBFAMILY"/>
    <property type="match status" value="1"/>
</dbReference>
<evidence type="ECO:0000256" key="4">
    <source>
        <dbReference type="ARBA" id="ARBA00023163"/>
    </source>
</evidence>
<evidence type="ECO:0000313" key="6">
    <source>
        <dbReference type="EMBL" id="GCE07603.1"/>
    </source>
</evidence>
<dbReference type="GO" id="GO:0043565">
    <property type="term" value="F:sequence-specific DNA binding"/>
    <property type="evidence" value="ECO:0007669"/>
    <property type="project" value="InterPro"/>
</dbReference>
<keyword evidence="4" id="KW-0804">Transcription</keyword>
<dbReference type="InterPro" id="IPR014710">
    <property type="entry name" value="RmlC-like_jellyroll"/>
</dbReference>
<evidence type="ECO:0000313" key="7">
    <source>
        <dbReference type="Proteomes" id="UP000287224"/>
    </source>
</evidence>
<keyword evidence="1" id="KW-0805">Transcription regulation</keyword>
<dbReference type="PROSITE" id="PS01124">
    <property type="entry name" value="HTH_ARAC_FAMILY_2"/>
    <property type="match status" value="1"/>
</dbReference>
<dbReference type="OrthoDB" id="2559672at2"/>
<dbReference type="PROSITE" id="PS00041">
    <property type="entry name" value="HTH_ARAC_FAMILY_1"/>
    <property type="match status" value="1"/>
</dbReference>
<keyword evidence="2" id="KW-0238">DNA-binding</keyword>
<proteinExistence type="predicted"/>
<sequence length="293" mass="33376">MDKRIITQDKRKRLAELQQREQDTSYWSNEIVLGEVVYPPGSTLGPRIQPTLQFVFVHAGRITIRIDERTHAIPANSAFVLYAGHREYFAFAEDSETIHSWIHIAPALVDAEIINRLEKQPWPLPLSPAMQQLMQDALALQASTFPTIKEMLRALALQICWRYIGEGEQLSQGHEAVRAHSAVGQAQQFIYEHLGEPLTLAIIAEAAAISPAHLIRLFQQHLHTTPMAYVWEQRIAMGIKLLEQTGLSVGRIAEQCGFQSRYHFSRRIRQAIGYTPLEVRHRSWQLDSSAQTE</sequence>